<accession>A0A1W1X976</accession>
<gene>
    <name evidence="1" type="ORF">SAMN02745857_00975</name>
</gene>
<dbReference type="OrthoDB" id="9818687at2"/>
<keyword evidence="2" id="KW-1185">Reference proteome</keyword>
<dbReference type="PROSITE" id="PS51257">
    <property type="entry name" value="PROKAR_LIPOPROTEIN"/>
    <property type="match status" value="1"/>
</dbReference>
<name>A0A1W1X976_9NEIS</name>
<dbReference type="EMBL" id="FWXD01000004">
    <property type="protein sequence ID" value="SMC20466.1"/>
    <property type="molecule type" value="Genomic_DNA"/>
</dbReference>
<reference evidence="1 2" key="1">
    <citation type="submission" date="2017-04" db="EMBL/GenBank/DDBJ databases">
        <authorList>
            <person name="Afonso C.L."/>
            <person name="Miller P.J."/>
            <person name="Scott M.A."/>
            <person name="Spackman E."/>
            <person name="Goraichik I."/>
            <person name="Dimitrov K.M."/>
            <person name="Suarez D.L."/>
            <person name="Swayne D.E."/>
        </authorList>
    </citation>
    <scope>NUCLEOTIDE SEQUENCE [LARGE SCALE GENOMIC DNA]</scope>
    <source>
        <strain evidence="1 2">DSM 23236</strain>
    </source>
</reference>
<dbReference type="RefSeq" id="WP_084089466.1">
    <property type="nucleotide sequence ID" value="NZ_FWXD01000004.1"/>
</dbReference>
<evidence type="ECO:0000313" key="1">
    <source>
        <dbReference type="EMBL" id="SMC20466.1"/>
    </source>
</evidence>
<proteinExistence type="predicted"/>
<protein>
    <submittedName>
        <fullName evidence="1">Uncharacterized protein</fullName>
    </submittedName>
</protein>
<dbReference type="AlphaFoldDB" id="A0A1W1X976"/>
<evidence type="ECO:0000313" key="2">
    <source>
        <dbReference type="Proteomes" id="UP000192761"/>
    </source>
</evidence>
<organism evidence="1 2">
    <name type="scientific">Andreprevotia lacus DSM 23236</name>
    <dbReference type="NCBI Taxonomy" id="1121001"/>
    <lineage>
        <taxon>Bacteria</taxon>
        <taxon>Pseudomonadati</taxon>
        <taxon>Pseudomonadota</taxon>
        <taxon>Betaproteobacteria</taxon>
        <taxon>Neisseriales</taxon>
        <taxon>Chitinibacteraceae</taxon>
        <taxon>Andreprevotia</taxon>
    </lineage>
</organism>
<dbReference type="Proteomes" id="UP000192761">
    <property type="component" value="Unassembled WGS sequence"/>
</dbReference>
<sequence>MHKLIFWIIPFALAGCQVAVKTPEGTKTVSALPTQQRDAAPQPVKTTAAAALPSGIYSYQAQTQHKDGRGKLQSEVARYSYTVLDLGGGRAQIRFAGEASAADPGGAGGLMTGETQVSGVAVFSNGAWQLSGKSEDGDCDGRFVVEGTAIKHLSGRCRDAGVVGDMGWPAPNTVLRFSRALRDGERAELQRGGATTKTADSIPAKGGNDAYAALIGKVFPVMALPYQVFGFDAYNARLEPFASNEMPEGKITVYPVRKGSARYVVIAAIAGNGTHRVVDVRQAAPGARNLRFVATTPDGGDLITTCTVNGKPVSQVFGFAQPGKKRTYTAVVPAQGESIWLVQPGGTGIVAFRAGDKLACKDQVFGG</sequence>